<feature type="binding site" evidence="15">
    <location>
        <position position="197"/>
    </location>
    <ligand>
        <name>Mg(2+)</name>
        <dbReference type="ChEBI" id="CHEBI:18420"/>
    </ligand>
</feature>
<feature type="site" description="Important for catalytic activity" evidence="16">
    <location>
        <position position="36"/>
    </location>
</feature>
<comment type="similarity">
    <text evidence="3 17">Belongs to the transketolase family.</text>
</comment>
<evidence type="ECO:0000256" key="15">
    <source>
        <dbReference type="PIRSR" id="PIRSR605478-4"/>
    </source>
</evidence>
<dbReference type="EMBL" id="BLXX01000004">
    <property type="protein sequence ID" value="GFO59526.1"/>
    <property type="molecule type" value="Genomic_DNA"/>
</dbReference>
<dbReference type="FunFam" id="3.40.50.970:FF:000003">
    <property type="entry name" value="Transketolase"/>
    <property type="match status" value="1"/>
</dbReference>
<dbReference type="InterPro" id="IPR005475">
    <property type="entry name" value="Transketolase-like_Pyr-bd"/>
</dbReference>
<comment type="subunit">
    <text evidence="4 17">Homodimer.</text>
</comment>
<feature type="domain" description="Transketolase-like pyrimidine-binding" evidence="18">
    <location>
        <begin position="363"/>
        <end position="549"/>
    </location>
</feature>
<feature type="binding site" evidence="13">
    <location>
        <position position="544"/>
    </location>
    <ligand>
        <name>substrate</name>
    </ligand>
</feature>
<evidence type="ECO:0000256" key="5">
    <source>
        <dbReference type="ARBA" id="ARBA00013152"/>
    </source>
</evidence>
<comment type="caution">
    <text evidence="19">The sequence shown here is derived from an EMBL/GenBank/DDBJ whole genome shotgun (WGS) entry which is preliminary data.</text>
</comment>
<dbReference type="CDD" id="cd07033">
    <property type="entry name" value="TPP_PYR_DXS_TK_like"/>
    <property type="match status" value="1"/>
</dbReference>
<feature type="site" description="Important for catalytic activity" evidence="16">
    <location>
        <position position="271"/>
    </location>
</feature>
<feature type="binding site" evidence="14">
    <location>
        <position position="271"/>
    </location>
    <ligand>
        <name>thiamine diphosphate</name>
        <dbReference type="ChEBI" id="CHEBI:58937"/>
    </ligand>
</feature>
<keyword evidence="8 15" id="KW-0460">Magnesium</keyword>
<evidence type="ECO:0000259" key="18">
    <source>
        <dbReference type="SMART" id="SM00861"/>
    </source>
</evidence>
<comment type="cofactor">
    <cofactor evidence="15">
        <name>Mg(2+)</name>
        <dbReference type="ChEBI" id="CHEBI:18420"/>
    </cofactor>
    <text evidence="15">Binds 1 Mg(2+) ion per subunit. Can also utilize other divalent metal cations, such as Ca(2+), Mn(2+) and Co(2+).</text>
</comment>
<dbReference type="InterPro" id="IPR033247">
    <property type="entry name" value="Transketolase_fam"/>
</dbReference>
<evidence type="ECO:0000256" key="11">
    <source>
        <dbReference type="NCBIfam" id="TIGR00232"/>
    </source>
</evidence>
<organism evidence="19 20">
    <name type="scientific">Geomonas silvestris</name>
    <dbReference type="NCBI Taxonomy" id="2740184"/>
    <lineage>
        <taxon>Bacteria</taxon>
        <taxon>Pseudomonadati</taxon>
        <taxon>Thermodesulfobacteriota</taxon>
        <taxon>Desulfuromonadia</taxon>
        <taxon>Geobacterales</taxon>
        <taxon>Geobacteraceae</taxon>
        <taxon>Geomonas</taxon>
    </lineage>
</organism>
<evidence type="ECO:0000313" key="19">
    <source>
        <dbReference type="EMBL" id="GFO59526.1"/>
    </source>
</evidence>
<dbReference type="GO" id="GO:0009052">
    <property type="term" value="P:pentose-phosphate shunt, non-oxidative branch"/>
    <property type="evidence" value="ECO:0007669"/>
    <property type="project" value="UniProtKB-ARBA"/>
</dbReference>
<gene>
    <name evidence="19" type="ORF">GMST_18510</name>
</gene>
<evidence type="ECO:0000256" key="12">
    <source>
        <dbReference type="PIRSR" id="PIRSR605478-1"/>
    </source>
</evidence>
<feature type="binding site" evidence="13">
    <location>
        <position position="366"/>
    </location>
    <ligand>
        <name>substrate</name>
    </ligand>
</feature>
<evidence type="ECO:0000256" key="7">
    <source>
        <dbReference type="ARBA" id="ARBA00022723"/>
    </source>
</evidence>
<keyword evidence="9 14" id="KW-0786">Thiamine pyrophosphate</keyword>
<dbReference type="Proteomes" id="UP000556026">
    <property type="component" value="Unassembled WGS sequence"/>
</dbReference>
<evidence type="ECO:0000256" key="10">
    <source>
        <dbReference type="ARBA" id="ARBA00049473"/>
    </source>
</evidence>
<keyword evidence="6 17" id="KW-0808">Transferase</keyword>
<dbReference type="Gene3D" id="3.40.50.920">
    <property type="match status" value="1"/>
</dbReference>
<dbReference type="InterPro" id="IPR005478">
    <property type="entry name" value="Transketolase_bac-like"/>
</dbReference>
<feature type="binding site" evidence="13">
    <location>
        <position position="393"/>
    </location>
    <ligand>
        <name>substrate</name>
    </ligand>
</feature>
<dbReference type="PROSITE" id="PS00801">
    <property type="entry name" value="TRANSKETOLASE_1"/>
    <property type="match status" value="1"/>
</dbReference>
<feature type="binding site" evidence="14">
    <location>
        <begin position="124"/>
        <end position="126"/>
    </location>
    <ligand>
        <name>thiamine diphosphate</name>
        <dbReference type="ChEBI" id="CHEBI:58937"/>
    </ligand>
</feature>
<dbReference type="FunFam" id="3.40.50.920:FF:000003">
    <property type="entry name" value="Transketolase"/>
    <property type="match status" value="1"/>
</dbReference>
<dbReference type="Pfam" id="PF00456">
    <property type="entry name" value="Transketolase_N"/>
    <property type="match status" value="1"/>
</dbReference>
<evidence type="ECO:0000256" key="8">
    <source>
        <dbReference type="ARBA" id="ARBA00022842"/>
    </source>
</evidence>
<dbReference type="InterPro" id="IPR029061">
    <property type="entry name" value="THDP-binding"/>
</dbReference>
<comment type="catalytic activity">
    <reaction evidence="10 17">
        <text>D-sedoheptulose 7-phosphate + D-glyceraldehyde 3-phosphate = aldehydo-D-ribose 5-phosphate + D-xylulose 5-phosphate</text>
        <dbReference type="Rhea" id="RHEA:10508"/>
        <dbReference type="ChEBI" id="CHEBI:57483"/>
        <dbReference type="ChEBI" id="CHEBI:57737"/>
        <dbReference type="ChEBI" id="CHEBI:58273"/>
        <dbReference type="ChEBI" id="CHEBI:59776"/>
        <dbReference type="EC" id="2.2.1.1"/>
    </reaction>
</comment>
<evidence type="ECO:0000256" key="13">
    <source>
        <dbReference type="PIRSR" id="PIRSR605478-2"/>
    </source>
</evidence>
<dbReference type="SMART" id="SM00861">
    <property type="entry name" value="Transket_pyr"/>
    <property type="match status" value="1"/>
</dbReference>
<comment type="cofactor">
    <cofactor evidence="17">
        <name>Mg(2+)</name>
        <dbReference type="ChEBI" id="CHEBI:18420"/>
    </cofactor>
    <cofactor evidence="17">
        <name>Ca(2+)</name>
        <dbReference type="ChEBI" id="CHEBI:29108"/>
    </cofactor>
    <cofactor evidence="17">
        <name>Mn(2+)</name>
        <dbReference type="ChEBI" id="CHEBI:29035"/>
    </cofactor>
    <cofactor evidence="17">
        <name>Co(2+)</name>
        <dbReference type="ChEBI" id="CHEBI:48828"/>
    </cofactor>
    <text evidence="17">Binds 1 Mg(2+) ion per subunit. Can also utilize other divalent metal cations, such as Ca(2+), Mn(2+) and Co(2+).</text>
</comment>
<evidence type="ECO:0000256" key="16">
    <source>
        <dbReference type="PIRSR" id="PIRSR605478-5"/>
    </source>
</evidence>
<dbReference type="SUPFAM" id="SSF52518">
    <property type="entry name" value="Thiamin diphosphate-binding fold (THDP-binding)"/>
    <property type="match status" value="2"/>
</dbReference>
<keyword evidence="17" id="KW-0106">Calcium</keyword>
<evidence type="ECO:0000256" key="9">
    <source>
        <dbReference type="ARBA" id="ARBA00023052"/>
    </source>
</evidence>
<dbReference type="InterPro" id="IPR009014">
    <property type="entry name" value="Transketo_C/PFOR_II"/>
</dbReference>
<evidence type="ECO:0000256" key="4">
    <source>
        <dbReference type="ARBA" id="ARBA00011738"/>
    </source>
</evidence>
<dbReference type="Gene3D" id="3.40.50.970">
    <property type="match status" value="2"/>
</dbReference>
<keyword evidence="7 15" id="KW-0479">Metal-binding</keyword>
<evidence type="ECO:0000256" key="6">
    <source>
        <dbReference type="ARBA" id="ARBA00022679"/>
    </source>
</evidence>
<feature type="binding site" evidence="15">
    <location>
        <position position="195"/>
    </location>
    <ligand>
        <name>Mg(2+)</name>
        <dbReference type="ChEBI" id="CHEBI:18420"/>
    </ligand>
</feature>
<comment type="cofactor">
    <cofactor evidence="1">
        <name>Ca(2+)</name>
        <dbReference type="ChEBI" id="CHEBI:29108"/>
    </cofactor>
</comment>
<evidence type="ECO:0000256" key="1">
    <source>
        <dbReference type="ARBA" id="ARBA00001913"/>
    </source>
</evidence>
<keyword evidence="20" id="KW-1185">Reference proteome</keyword>
<dbReference type="GO" id="GO:0005829">
    <property type="term" value="C:cytosol"/>
    <property type="evidence" value="ECO:0007669"/>
    <property type="project" value="TreeGrafter"/>
</dbReference>
<dbReference type="InterPro" id="IPR055152">
    <property type="entry name" value="Transketolase-like_C_2"/>
</dbReference>
<comment type="cofactor">
    <cofactor evidence="2">
        <name>Co(2+)</name>
        <dbReference type="ChEBI" id="CHEBI:48828"/>
    </cofactor>
</comment>
<evidence type="ECO:0000256" key="3">
    <source>
        <dbReference type="ARBA" id="ARBA00007131"/>
    </source>
</evidence>
<feature type="binding site" evidence="13">
    <location>
        <position position="271"/>
    </location>
    <ligand>
        <name>substrate</name>
    </ligand>
</feature>
<accession>A0A6V8MHR4</accession>
<comment type="cofactor">
    <cofactor evidence="14">
        <name>thiamine diphosphate</name>
        <dbReference type="ChEBI" id="CHEBI:58937"/>
    </cofactor>
    <text evidence="14">Binds 1 thiamine pyrophosphate per subunit. During the reaction, the substrate forms a covalent intermediate with the cofactor.</text>
</comment>
<feature type="binding site" evidence="14">
    <location>
        <position position="166"/>
    </location>
    <ligand>
        <name>thiamine diphosphate</name>
        <dbReference type="ChEBI" id="CHEBI:58937"/>
    </ligand>
</feature>
<protein>
    <recommendedName>
        <fullName evidence="5 11">Transketolase</fullName>
        <ecNumber evidence="5 11">2.2.1.1</ecNumber>
    </recommendedName>
</protein>
<dbReference type="GO" id="GO:0004802">
    <property type="term" value="F:transketolase activity"/>
    <property type="evidence" value="ECO:0007669"/>
    <property type="project" value="UniProtKB-UniRule"/>
</dbReference>
<feature type="binding site" evidence="14">
    <location>
        <position position="461"/>
    </location>
    <ligand>
        <name>thiamine diphosphate</name>
        <dbReference type="ChEBI" id="CHEBI:58937"/>
    </ligand>
</feature>
<dbReference type="CDD" id="cd02012">
    <property type="entry name" value="TPP_TK"/>
    <property type="match status" value="1"/>
</dbReference>
<dbReference type="PROSITE" id="PS00802">
    <property type="entry name" value="TRANSKETOLASE_2"/>
    <property type="match status" value="1"/>
</dbReference>
<feature type="binding site" evidence="13">
    <location>
        <position position="497"/>
    </location>
    <ligand>
        <name>substrate</name>
    </ligand>
</feature>
<dbReference type="EC" id="2.2.1.1" evidence="5 11"/>
<feature type="binding site" evidence="14">
    <location>
        <position position="195"/>
    </location>
    <ligand>
        <name>thiamine diphosphate</name>
        <dbReference type="ChEBI" id="CHEBI:58937"/>
    </ligand>
</feature>
<dbReference type="Pfam" id="PF02779">
    <property type="entry name" value="Transket_pyr"/>
    <property type="match status" value="1"/>
</dbReference>
<dbReference type="Pfam" id="PF22613">
    <property type="entry name" value="Transketolase_C_1"/>
    <property type="match status" value="1"/>
</dbReference>
<sequence>METTRTTRSEGDLDYLCINTIRFLAVDAVQKANSGHPGMPMGAAPLAYLLWTRFLKHDPARPDWFDRDRFVLSAGHGSMLLYALLHLTGYDLPLEELQRFRQWGSRTPGHPERGVTPGVEVSTGPLGQGFGNAVGMAIAEAHLAARYNRPGFPVIDHHTYVLASDGDLMEGVASEAASLAGHLRLGKLVCLYDDNRVTLSASTGVCCTEDTAARFAAYGWQVLSVEDGNDLDAIAAALIKAREELVRPSLVLVRTHLGFGSPGKQDSFEAHGSPLGEDEVRRTKERLGWPVEPSFLIPERALAFFRETLKRGAAAAAGWDRLLASYGEAHPETAREFSRVLAGEFEPGWEEALPQFDPDAKGMATRIANGRALNLAAGRIPQLMGGSADLDPSTYTGLKGLGDFQCGDFVPADQQGSLGGGWGPAGANLHFGVREHAMGAALNGMAAHGGVIPFGATFLTFSDYLRPTLRLAALSRLKVIQVFTHDSIGLGEDGPTHQPVEQLASLRAIPGLVVLRPGDANEAVVALKVALTMRERPVALVLSRQSVPTLERSTLAPAEGTARGGYVLAEAAGGEPELILIATGSELHLALEAWQTLTRDGVRARVVSLPSWELFEEQAKEYRDAVLPPRVPLRLAVEAGSPFGWERYVGPAGVILGVTGFGASAPGEVVLKEYGFTAERVREAALALLRRAGGEG</sequence>
<name>A0A6V8MHR4_9BACT</name>
<evidence type="ECO:0000256" key="2">
    <source>
        <dbReference type="ARBA" id="ARBA00001941"/>
    </source>
</evidence>
<dbReference type="InterPro" id="IPR005474">
    <property type="entry name" value="Transketolase_N"/>
</dbReference>
<evidence type="ECO:0000256" key="17">
    <source>
        <dbReference type="RuleBase" id="RU004996"/>
    </source>
</evidence>
<comment type="function">
    <text evidence="17">Catalyzes the transfer of a two-carbon ketol group from a ketose donor to an aldose acceptor, via a covalent intermediate with the cofactor thiamine pyrophosphate.</text>
</comment>
<reference evidence="20" key="1">
    <citation type="submission" date="2020-06" db="EMBL/GenBank/DDBJ databases">
        <title>Draft genomic sequence of Geomonas sp. Red330.</title>
        <authorList>
            <person name="Itoh H."/>
            <person name="Zhenxing X."/>
            <person name="Ushijima N."/>
            <person name="Masuda Y."/>
            <person name="Shiratori Y."/>
            <person name="Senoo K."/>
        </authorList>
    </citation>
    <scope>NUCLEOTIDE SEQUENCE [LARGE SCALE GENOMIC DNA]</scope>
    <source>
        <strain evidence="20">Red330</strain>
    </source>
</reference>
<dbReference type="FunFam" id="3.40.50.970:FF:000004">
    <property type="entry name" value="Transketolase"/>
    <property type="match status" value="1"/>
</dbReference>
<dbReference type="AlphaFoldDB" id="A0A6V8MHR4"/>
<feature type="binding site" evidence="13">
    <location>
        <position position="485"/>
    </location>
    <ligand>
        <name>substrate</name>
    </ligand>
</feature>
<dbReference type="PANTHER" id="PTHR43522:SF2">
    <property type="entry name" value="TRANSKETOLASE 1-RELATED"/>
    <property type="match status" value="1"/>
</dbReference>
<feature type="binding site" evidence="15">
    <location>
        <position position="165"/>
    </location>
    <ligand>
        <name>Mg(2+)</name>
        <dbReference type="ChEBI" id="CHEBI:18420"/>
    </ligand>
</feature>
<dbReference type="InterPro" id="IPR020826">
    <property type="entry name" value="Transketolase_BS"/>
</dbReference>
<feature type="binding site" evidence="13">
    <location>
        <position position="493"/>
    </location>
    <ligand>
        <name>substrate</name>
    </ligand>
</feature>
<dbReference type="NCBIfam" id="TIGR00232">
    <property type="entry name" value="tktlase_bact"/>
    <property type="match status" value="1"/>
</dbReference>
<dbReference type="RefSeq" id="WP_183354348.1">
    <property type="nucleotide sequence ID" value="NZ_BLXX01000004.1"/>
</dbReference>
<evidence type="ECO:0000313" key="20">
    <source>
        <dbReference type="Proteomes" id="UP000556026"/>
    </source>
</evidence>
<dbReference type="SUPFAM" id="SSF52922">
    <property type="entry name" value="TK C-terminal domain-like"/>
    <property type="match status" value="1"/>
</dbReference>
<feature type="binding site" evidence="14">
    <location>
        <position position="76"/>
    </location>
    <ligand>
        <name>thiamine diphosphate</name>
        <dbReference type="ChEBI" id="CHEBI:58937"/>
    </ligand>
</feature>
<feature type="active site" description="Proton donor" evidence="12">
    <location>
        <position position="435"/>
    </location>
</feature>
<proteinExistence type="inferred from homology"/>
<evidence type="ECO:0000256" key="14">
    <source>
        <dbReference type="PIRSR" id="PIRSR605478-3"/>
    </source>
</evidence>
<feature type="binding site" evidence="13">
    <location>
        <position position="36"/>
    </location>
    <ligand>
        <name>substrate</name>
    </ligand>
</feature>
<dbReference type="InterPro" id="IPR049557">
    <property type="entry name" value="Transketolase_CS"/>
</dbReference>
<dbReference type="GO" id="GO:0046872">
    <property type="term" value="F:metal ion binding"/>
    <property type="evidence" value="ECO:0007669"/>
    <property type="project" value="UniProtKB-KW"/>
</dbReference>
<dbReference type="PANTHER" id="PTHR43522">
    <property type="entry name" value="TRANSKETOLASE"/>
    <property type="match status" value="1"/>
</dbReference>